<gene>
    <name evidence="1" type="ORF">MLD38_016542</name>
</gene>
<sequence length="394" mass="43159">MNSSRKRQAVSNSNPDSIDSSFWSKRVMGGGSTFDDPRAQPPAAELPTFTGMPALDMHRAELSRQHVRALNSQFASWVQNQFTNHPDELWEDGVRDYLSHSLSIMDKFRDIVNWIKANNSKGDDLSKSGFEVAENRPMPAVEDDIPNLLNKGNSIAAPPMSFSNSWSSAPSQSSQFSFGLNNSNSKVLADTQSNEVKINSFLENPTFTSSASAPSFVNTWSSKPFLSSPAPIFSGFQNSGFTKPDNSDDKDDGEEEPEKPSSPSVKKAEEEGIIVVHEAKCKLYVKSTDPADNGAWKDKGPGELTIKCKAGLSKGTKESTPTVVVRNKVGKLLLNALLYPGIKTSLQKNAVAAIFHSVDNENNESVSARTYLIRTKSEEDRDRLDAAIKEYSPS</sequence>
<accession>A0ACB9QML8</accession>
<dbReference type="Proteomes" id="UP001057402">
    <property type="component" value="Chromosome 5"/>
</dbReference>
<keyword evidence="2" id="KW-1185">Reference proteome</keyword>
<dbReference type="EMBL" id="CM042884">
    <property type="protein sequence ID" value="KAI4367918.1"/>
    <property type="molecule type" value="Genomic_DNA"/>
</dbReference>
<organism evidence="1 2">
    <name type="scientific">Melastoma candidum</name>
    <dbReference type="NCBI Taxonomy" id="119954"/>
    <lineage>
        <taxon>Eukaryota</taxon>
        <taxon>Viridiplantae</taxon>
        <taxon>Streptophyta</taxon>
        <taxon>Embryophyta</taxon>
        <taxon>Tracheophyta</taxon>
        <taxon>Spermatophyta</taxon>
        <taxon>Magnoliopsida</taxon>
        <taxon>eudicotyledons</taxon>
        <taxon>Gunneridae</taxon>
        <taxon>Pentapetalae</taxon>
        <taxon>rosids</taxon>
        <taxon>malvids</taxon>
        <taxon>Myrtales</taxon>
        <taxon>Melastomataceae</taxon>
        <taxon>Melastomatoideae</taxon>
        <taxon>Melastomateae</taxon>
        <taxon>Melastoma</taxon>
    </lineage>
</organism>
<evidence type="ECO:0000313" key="1">
    <source>
        <dbReference type="EMBL" id="KAI4367918.1"/>
    </source>
</evidence>
<proteinExistence type="predicted"/>
<name>A0ACB9QML8_9MYRT</name>
<evidence type="ECO:0000313" key="2">
    <source>
        <dbReference type="Proteomes" id="UP001057402"/>
    </source>
</evidence>
<comment type="caution">
    <text evidence="1">The sequence shown here is derived from an EMBL/GenBank/DDBJ whole genome shotgun (WGS) entry which is preliminary data.</text>
</comment>
<reference evidence="2" key="1">
    <citation type="journal article" date="2023" name="Front. Plant Sci.">
        <title>Chromosomal-level genome assembly of Melastoma candidum provides insights into trichome evolution.</title>
        <authorList>
            <person name="Zhong Y."/>
            <person name="Wu W."/>
            <person name="Sun C."/>
            <person name="Zou P."/>
            <person name="Liu Y."/>
            <person name="Dai S."/>
            <person name="Zhou R."/>
        </authorList>
    </citation>
    <scope>NUCLEOTIDE SEQUENCE [LARGE SCALE GENOMIC DNA]</scope>
</reference>
<protein>
    <submittedName>
        <fullName evidence="1">Uncharacterized protein</fullName>
    </submittedName>
</protein>